<evidence type="ECO:0000256" key="2">
    <source>
        <dbReference type="ARBA" id="ARBA00022448"/>
    </source>
</evidence>
<evidence type="ECO:0000256" key="6">
    <source>
        <dbReference type="ARBA" id="ARBA00023136"/>
    </source>
</evidence>
<reference evidence="10" key="1">
    <citation type="journal article" date="2019" name="Int. J. Syst. Evol. Microbiol.">
        <title>The Global Catalogue of Microorganisms (GCM) 10K type strain sequencing project: providing services to taxonomists for standard genome sequencing and annotation.</title>
        <authorList>
            <consortium name="The Broad Institute Genomics Platform"/>
            <consortium name="The Broad Institute Genome Sequencing Center for Infectious Disease"/>
            <person name="Wu L."/>
            <person name="Ma J."/>
        </authorList>
    </citation>
    <scope>NUCLEOTIDE SEQUENCE [LARGE SCALE GENOMIC DNA]</scope>
    <source>
        <strain evidence="10">CGMCC 4.1621</strain>
    </source>
</reference>
<keyword evidence="3" id="KW-1003">Cell membrane</keyword>
<dbReference type="Gene3D" id="1.10.3730.20">
    <property type="match status" value="1"/>
</dbReference>
<evidence type="ECO:0000313" key="9">
    <source>
        <dbReference type="EMBL" id="MFC7063895.1"/>
    </source>
</evidence>
<comment type="caution">
    <text evidence="9">The sequence shown here is derived from an EMBL/GenBank/DDBJ whole genome shotgun (WGS) entry which is preliminary data.</text>
</comment>
<feature type="transmembrane region" description="Helical" evidence="8">
    <location>
        <begin position="83"/>
        <end position="100"/>
    </location>
</feature>
<evidence type="ECO:0000256" key="4">
    <source>
        <dbReference type="ARBA" id="ARBA00022692"/>
    </source>
</evidence>
<evidence type="ECO:0000256" key="7">
    <source>
        <dbReference type="RuleBase" id="RU003942"/>
    </source>
</evidence>
<dbReference type="InterPro" id="IPR045324">
    <property type="entry name" value="Small_multidrug_res"/>
</dbReference>
<dbReference type="RefSeq" id="WP_204710734.1">
    <property type="nucleotide sequence ID" value="NZ_JBHSZV010000061.1"/>
</dbReference>
<feature type="transmembrane region" description="Helical" evidence="8">
    <location>
        <begin position="27"/>
        <end position="46"/>
    </location>
</feature>
<organism evidence="9 10">
    <name type="scientific">Halobacillus seohaensis</name>
    <dbReference type="NCBI Taxonomy" id="447421"/>
    <lineage>
        <taxon>Bacteria</taxon>
        <taxon>Bacillati</taxon>
        <taxon>Bacillota</taxon>
        <taxon>Bacilli</taxon>
        <taxon>Bacillales</taxon>
        <taxon>Bacillaceae</taxon>
        <taxon>Halobacillus</taxon>
    </lineage>
</organism>
<gene>
    <name evidence="9" type="ORF">ACFQIC_19030</name>
</gene>
<keyword evidence="10" id="KW-1185">Reference proteome</keyword>
<name>A0ABW2ENP9_9BACI</name>
<dbReference type="Proteomes" id="UP001596410">
    <property type="component" value="Unassembled WGS sequence"/>
</dbReference>
<keyword evidence="2" id="KW-0813">Transport</keyword>
<dbReference type="Pfam" id="PF00893">
    <property type="entry name" value="Multi_Drug_Res"/>
    <property type="match status" value="1"/>
</dbReference>
<dbReference type="InterPro" id="IPR037185">
    <property type="entry name" value="EmrE-like"/>
</dbReference>
<evidence type="ECO:0000256" key="8">
    <source>
        <dbReference type="SAM" id="Phobius"/>
    </source>
</evidence>
<sequence length="116" mass="12196">MAWVYLLIGAIFEVGWAVGLKLSEGFSRPLISAVTVVFILISFYLFTKALRLIDIGTGYAIFTGLGAAGTAVIGMTFLGDGTGTGKVFFIVLLIFGVIGLKMSNTPDKAAPTVQEG</sequence>
<dbReference type="EMBL" id="JBHSZV010000061">
    <property type="protein sequence ID" value="MFC7063895.1"/>
    <property type="molecule type" value="Genomic_DNA"/>
</dbReference>
<keyword evidence="5 8" id="KW-1133">Transmembrane helix</keyword>
<comment type="subcellular location">
    <subcellularLocation>
        <location evidence="1 7">Cell membrane</location>
        <topology evidence="1 7">Multi-pass membrane protein</topology>
    </subcellularLocation>
</comment>
<dbReference type="SUPFAM" id="SSF103481">
    <property type="entry name" value="Multidrug resistance efflux transporter EmrE"/>
    <property type="match status" value="1"/>
</dbReference>
<proteinExistence type="inferred from homology"/>
<accession>A0ABW2ENP9</accession>
<feature type="transmembrane region" description="Helical" evidence="8">
    <location>
        <begin position="58"/>
        <end position="77"/>
    </location>
</feature>
<dbReference type="PANTHER" id="PTHR30561">
    <property type="entry name" value="SMR FAMILY PROTON-DEPENDENT DRUG EFFLUX TRANSPORTER SUGE"/>
    <property type="match status" value="1"/>
</dbReference>
<evidence type="ECO:0000256" key="5">
    <source>
        <dbReference type="ARBA" id="ARBA00022989"/>
    </source>
</evidence>
<keyword evidence="6 8" id="KW-0472">Membrane</keyword>
<dbReference type="InterPro" id="IPR000390">
    <property type="entry name" value="Small_drug/metabolite_transptr"/>
</dbReference>
<dbReference type="PANTHER" id="PTHR30561:SF0">
    <property type="entry name" value="GUANIDINIUM EXPORTER"/>
    <property type="match status" value="1"/>
</dbReference>
<protein>
    <submittedName>
        <fullName evidence="9">DMT family transporter</fullName>
    </submittedName>
</protein>
<evidence type="ECO:0000313" key="10">
    <source>
        <dbReference type="Proteomes" id="UP001596410"/>
    </source>
</evidence>
<evidence type="ECO:0000256" key="1">
    <source>
        <dbReference type="ARBA" id="ARBA00004651"/>
    </source>
</evidence>
<keyword evidence="4 7" id="KW-0812">Transmembrane</keyword>
<comment type="similarity">
    <text evidence="7">Belongs to the drug/metabolite transporter (DMT) superfamily. Small multidrug resistance (SMR) (TC 2.A.7.1) family.</text>
</comment>
<evidence type="ECO:0000256" key="3">
    <source>
        <dbReference type="ARBA" id="ARBA00022475"/>
    </source>
</evidence>